<dbReference type="EMBL" id="JABCKI010005974">
    <property type="protein sequence ID" value="KAG5636111.1"/>
    <property type="molecule type" value="Genomic_DNA"/>
</dbReference>
<organism evidence="2 3">
    <name type="scientific">Sphagnurus paluster</name>
    <dbReference type="NCBI Taxonomy" id="117069"/>
    <lineage>
        <taxon>Eukaryota</taxon>
        <taxon>Fungi</taxon>
        <taxon>Dikarya</taxon>
        <taxon>Basidiomycota</taxon>
        <taxon>Agaricomycotina</taxon>
        <taxon>Agaricomycetes</taxon>
        <taxon>Agaricomycetidae</taxon>
        <taxon>Agaricales</taxon>
        <taxon>Tricholomatineae</taxon>
        <taxon>Lyophyllaceae</taxon>
        <taxon>Sphagnurus</taxon>
    </lineage>
</organism>
<sequence length="126" mass="14347">MSATFTFEKPILKEAQCSRSHEPLTKSPASPAADMDFDWEPPELPLEDDEARFAAGTEPPEAQDQRLTDAKHEGNTSRPAKRRKITEFFKNETPEEKNDRMTHTWDGLRINEDKVELTVGDFTKIG</sequence>
<feature type="compositionally biased region" description="Basic and acidic residues" evidence="1">
    <location>
        <begin position="63"/>
        <end position="75"/>
    </location>
</feature>
<feature type="compositionally biased region" description="Acidic residues" evidence="1">
    <location>
        <begin position="35"/>
        <end position="50"/>
    </location>
</feature>
<name>A0A9P7FSA9_9AGAR</name>
<reference evidence="2" key="2">
    <citation type="submission" date="2021-10" db="EMBL/GenBank/DDBJ databases">
        <title>Phylogenomics reveals ancestral predisposition of the termite-cultivated fungus Termitomyces towards a domesticated lifestyle.</title>
        <authorList>
            <person name="Auxier B."/>
            <person name="Grum-Grzhimaylo A."/>
            <person name="Cardenas M.E."/>
            <person name="Lodge J.D."/>
            <person name="Laessoe T."/>
            <person name="Pedersen O."/>
            <person name="Smith M.E."/>
            <person name="Kuyper T.W."/>
            <person name="Franco-Molano E.A."/>
            <person name="Baroni T.J."/>
            <person name="Aanen D.K."/>
        </authorList>
    </citation>
    <scope>NUCLEOTIDE SEQUENCE</scope>
    <source>
        <strain evidence="2">D49</strain>
    </source>
</reference>
<dbReference type="AlphaFoldDB" id="A0A9P7FSA9"/>
<evidence type="ECO:0000313" key="2">
    <source>
        <dbReference type="EMBL" id="KAG5636111.1"/>
    </source>
</evidence>
<protein>
    <submittedName>
        <fullName evidence="2">Uncharacterized protein</fullName>
    </submittedName>
</protein>
<gene>
    <name evidence="2" type="ORF">H0H81_009088</name>
</gene>
<feature type="region of interest" description="Disordered" evidence="1">
    <location>
        <begin position="1"/>
        <end position="84"/>
    </location>
</feature>
<evidence type="ECO:0000313" key="3">
    <source>
        <dbReference type="Proteomes" id="UP000717328"/>
    </source>
</evidence>
<accession>A0A9P7FSA9</accession>
<dbReference type="Proteomes" id="UP000717328">
    <property type="component" value="Unassembled WGS sequence"/>
</dbReference>
<evidence type="ECO:0000256" key="1">
    <source>
        <dbReference type="SAM" id="MobiDB-lite"/>
    </source>
</evidence>
<reference evidence="2" key="1">
    <citation type="submission" date="2021-02" db="EMBL/GenBank/DDBJ databases">
        <authorList>
            <person name="Nieuwenhuis M."/>
            <person name="Van De Peppel L.J.J."/>
        </authorList>
    </citation>
    <scope>NUCLEOTIDE SEQUENCE</scope>
    <source>
        <strain evidence="2">D49</strain>
    </source>
</reference>
<proteinExistence type="predicted"/>
<keyword evidence="3" id="KW-1185">Reference proteome</keyword>
<comment type="caution">
    <text evidence="2">The sequence shown here is derived from an EMBL/GenBank/DDBJ whole genome shotgun (WGS) entry which is preliminary data.</text>
</comment>